<gene>
    <name evidence="3" type="ORF">N7530_002708</name>
</gene>
<feature type="domain" description="Tc1-like transposase DDE" evidence="2">
    <location>
        <begin position="240"/>
        <end position="287"/>
    </location>
</feature>
<dbReference type="GO" id="GO:0015074">
    <property type="term" value="P:DNA integration"/>
    <property type="evidence" value="ECO:0007669"/>
    <property type="project" value="InterPro"/>
</dbReference>
<evidence type="ECO:0000259" key="1">
    <source>
        <dbReference type="Pfam" id="PF01498"/>
    </source>
</evidence>
<evidence type="ECO:0000313" key="4">
    <source>
        <dbReference type="Proteomes" id="UP001147760"/>
    </source>
</evidence>
<dbReference type="GO" id="GO:0006313">
    <property type="term" value="P:DNA transposition"/>
    <property type="evidence" value="ECO:0007669"/>
    <property type="project" value="InterPro"/>
</dbReference>
<proteinExistence type="predicted"/>
<evidence type="ECO:0008006" key="5">
    <source>
        <dbReference type="Google" id="ProtNLM"/>
    </source>
</evidence>
<dbReference type="PANTHER" id="PTHR23022:SF119">
    <property type="entry name" value="TC1-LIKE TRANSPOSASE DDE DOMAIN-CONTAINING PROTEIN"/>
    <property type="match status" value="1"/>
</dbReference>
<comment type="caution">
    <text evidence="3">The sequence shown here is derived from an EMBL/GenBank/DDBJ whole genome shotgun (WGS) entry which is preliminary data.</text>
</comment>
<dbReference type="AlphaFoldDB" id="A0A9W9X3U9"/>
<dbReference type="OrthoDB" id="5151590at2759"/>
<dbReference type="InterPro" id="IPR036397">
    <property type="entry name" value="RNaseH_sf"/>
</dbReference>
<dbReference type="Gene3D" id="3.30.420.10">
    <property type="entry name" value="Ribonuclease H-like superfamily/Ribonuclease H"/>
    <property type="match status" value="1"/>
</dbReference>
<reference evidence="3" key="2">
    <citation type="journal article" date="2023" name="IMA Fungus">
        <title>Comparative genomic study of the Penicillium genus elucidates a diverse pangenome and 15 lateral gene transfer events.</title>
        <authorList>
            <person name="Petersen C."/>
            <person name="Sorensen T."/>
            <person name="Nielsen M.R."/>
            <person name="Sondergaard T.E."/>
            <person name="Sorensen J.L."/>
            <person name="Fitzpatrick D.A."/>
            <person name="Frisvad J.C."/>
            <person name="Nielsen K.L."/>
        </authorList>
    </citation>
    <scope>NUCLEOTIDE SEQUENCE</scope>
    <source>
        <strain evidence="3">IBT 17660</strain>
    </source>
</reference>
<protein>
    <recommendedName>
        <fullName evidence="5">Tc1-like transposase DDE domain-containing protein</fullName>
    </recommendedName>
</protein>
<evidence type="ECO:0000259" key="2">
    <source>
        <dbReference type="Pfam" id="PF13358"/>
    </source>
</evidence>
<evidence type="ECO:0000313" key="3">
    <source>
        <dbReference type="EMBL" id="KAJ5483462.1"/>
    </source>
</evidence>
<dbReference type="Pfam" id="PF01498">
    <property type="entry name" value="HTH_Tnp_Tc3_2"/>
    <property type="match status" value="1"/>
</dbReference>
<dbReference type="Proteomes" id="UP001147760">
    <property type="component" value="Unassembled WGS sequence"/>
</dbReference>
<dbReference type="InterPro" id="IPR002492">
    <property type="entry name" value="Transposase_Tc1-like"/>
</dbReference>
<accession>A0A9W9X3U9</accession>
<organism evidence="3 4">
    <name type="scientific">Penicillium desertorum</name>
    <dbReference type="NCBI Taxonomy" id="1303715"/>
    <lineage>
        <taxon>Eukaryota</taxon>
        <taxon>Fungi</taxon>
        <taxon>Dikarya</taxon>
        <taxon>Ascomycota</taxon>
        <taxon>Pezizomycotina</taxon>
        <taxon>Eurotiomycetes</taxon>
        <taxon>Eurotiomycetidae</taxon>
        <taxon>Eurotiales</taxon>
        <taxon>Aspergillaceae</taxon>
        <taxon>Penicillium</taxon>
    </lineage>
</organism>
<dbReference type="Pfam" id="PF13358">
    <property type="entry name" value="DDE_3"/>
    <property type="match status" value="1"/>
</dbReference>
<feature type="domain" description="Transposase Tc1-like" evidence="1">
    <location>
        <begin position="65"/>
        <end position="132"/>
    </location>
</feature>
<dbReference type="InterPro" id="IPR038717">
    <property type="entry name" value="Tc1-like_DDE_dom"/>
</dbReference>
<reference evidence="3" key="1">
    <citation type="submission" date="2022-12" db="EMBL/GenBank/DDBJ databases">
        <authorList>
            <person name="Petersen C."/>
        </authorList>
    </citation>
    <scope>NUCLEOTIDE SEQUENCE</scope>
    <source>
        <strain evidence="3">IBT 17660</strain>
    </source>
</reference>
<keyword evidence="4" id="KW-1185">Reference proteome</keyword>
<dbReference type="GO" id="GO:0003677">
    <property type="term" value="F:DNA binding"/>
    <property type="evidence" value="ECO:0007669"/>
    <property type="project" value="InterPro"/>
</dbReference>
<sequence length="346" mass="40647">MAPRTELTPALRELLLDGVINEFISDILSCLSLEFDTIKRDRERIGGVSKPRTGRPKKLDQADREKLLGAIAENPKITREDLLAEVSHKVKYQSIRRLLNAENMRKWRCSWRPYLTEAHALKRLQWAIKYRHFTSEDWSRVYWSDECSIERGIGVKREWTFVRPRDQPREKQCQGLPYKGKQVKQMFWGAFCGGLRRTGLIPLYGDSQSERGGINRFVIEELYRRILPILIVHEDGIFQYDNAPSHTAIIVREALDEMQIEVMDWPPISPDLNPIENLWTLLKQKIYELRPELIHMRNNDETKELLVATAQEAWNLLDWKHLENLSATMPHRVEAIIESQGWYTPY</sequence>
<name>A0A9W9X3U9_9EURO</name>
<dbReference type="InterPro" id="IPR052338">
    <property type="entry name" value="Transposase_5"/>
</dbReference>
<dbReference type="EMBL" id="JAPWDO010000002">
    <property type="protein sequence ID" value="KAJ5483462.1"/>
    <property type="molecule type" value="Genomic_DNA"/>
</dbReference>
<dbReference type="PANTHER" id="PTHR23022">
    <property type="entry name" value="TRANSPOSABLE ELEMENT-RELATED"/>
    <property type="match status" value="1"/>
</dbReference>